<reference evidence="1 2" key="1">
    <citation type="submission" date="2020-04" db="EMBL/GenBank/DDBJ databases">
        <title>Whole-genome sequencing of Vibrio spp. from China reveals different genetic environments of blaCTX-M-14 among diverse lineages.</title>
        <authorList>
            <person name="Zheng Z."/>
            <person name="Ye L."/>
            <person name="Chen S."/>
        </authorList>
    </citation>
    <scope>NUCLEOTIDE SEQUENCE [LARGE SCALE GENOMIC DNA]</scope>
    <source>
        <strain evidence="1 2">Vb1636</strain>
    </source>
</reference>
<evidence type="ECO:0000313" key="2">
    <source>
        <dbReference type="Proteomes" id="UP000565155"/>
    </source>
</evidence>
<accession>A0A7Y0R2B8</accession>
<dbReference type="EMBL" id="JABCMA010000871">
    <property type="protein sequence ID" value="NMR77575.1"/>
    <property type="molecule type" value="Genomic_DNA"/>
</dbReference>
<organism evidence="1 2">
    <name type="scientific">Vibrio alginolyticus</name>
    <dbReference type="NCBI Taxonomy" id="663"/>
    <lineage>
        <taxon>Bacteria</taxon>
        <taxon>Pseudomonadati</taxon>
        <taxon>Pseudomonadota</taxon>
        <taxon>Gammaproteobacteria</taxon>
        <taxon>Vibrionales</taxon>
        <taxon>Vibrionaceae</taxon>
        <taxon>Vibrio</taxon>
    </lineage>
</organism>
<dbReference type="Proteomes" id="UP000565155">
    <property type="component" value="Unassembled WGS sequence"/>
</dbReference>
<protein>
    <submittedName>
        <fullName evidence="1">Phage replication protein</fullName>
    </submittedName>
</protein>
<dbReference type="AlphaFoldDB" id="A0A7Y0R2B8"/>
<evidence type="ECO:0000313" key="1">
    <source>
        <dbReference type="EMBL" id="NMR77575.1"/>
    </source>
</evidence>
<proteinExistence type="predicted"/>
<comment type="caution">
    <text evidence="1">The sequence shown here is derived from an EMBL/GenBank/DDBJ whole genome shotgun (WGS) entry which is preliminary data.</text>
</comment>
<gene>
    <name evidence="1" type="ORF">HKB35_28760</name>
</gene>
<sequence length="60" mass="6982">MHGRIRWARRQVGRTLADIAKYLDGDLEKVFGLLISEETQGDLLNLPDTYKHIIKEIMEN</sequence>
<name>A0A7Y0R2B8_VIBAL</name>